<gene>
    <name evidence="6" type="ORF">HXL68_09610</name>
</gene>
<dbReference type="InterPro" id="IPR029095">
    <property type="entry name" value="NarX-like_N"/>
</dbReference>
<keyword evidence="2" id="KW-0812">Transmembrane</keyword>
<comment type="caution">
    <text evidence="6">The sequence shown here is derived from an EMBL/GenBank/DDBJ whole genome shotgun (WGS) entry which is preliminary data.</text>
</comment>
<dbReference type="AlphaFoldDB" id="A0A930G1Z5"/>
<dbReference type="Pfam" id="PF13675">
    <property type="entry name" value="PilJ"/>
    <property type="match status" value="2"/>
</dbReference>
<evidence type="ECO:0000313" key="6">
    <source>
        <dbReference type="EMBL" id="MBF1165288.1"/>
    </source>
</evidence>
<evidence type="ECO:0000313" key="7">
    <source>
        <dbReference type="Proteomes" id="UP000718593"/>
    </source>
</evidence>
<comment type="subcellular location">
    <subcellularLocation>
        <location evidence="1">Membrane</location>
        <topology evidence="1">Multi-pass membrane protein</topology>
    </subcellularLocation>
</comment>
<sequence length="267" mass="29486">MWRAEAFLKTILGVFLVFILGLSGGNAVAQINDINSAINKAGRERMLSQRMAKAYFQIGQGVDVERSKKVLDASVTAFDRQLVELKNYAPTPEIKTTYVNLEKAWLDYKDYLIGKSPSPENGRKVLALSEDVLALAQQGTVQLEKHGASSAGRLVNLSGRQRMLSQRMAKFYQAAAWGVGDTNGATNLETARKEFNQALKELGAAPSNTAQIKDGLELVKQQWFFFENALSQKGGSDKRPQLAVATTSERILEEMELVVGLYEKLPK</sequence>
<dbReference type="EMBL" id="JABZMI010000179">
    <property type="protein sequence ID" value="MBF1165288.1"/>
    <property type="molecule type" value="Genomic_DNA"/>
</dbReference>
<accession>A0A930G1Z5</accession>
<evidence type="ECO:0000256" key="1">
    <source>
        <dbReference type="ARBA" id="ARBA00004141"/>
    </source>
</evidence>
<evidence type="ECO:0000256" key="3">
    <source>
        <dbReference type="ARBA" id="ARBA00022989"/>
    </source>
</evidence>
<dbReference type="Proteomes" id="UP000718593">
    <property type="component" value="Unassembled WGS sequence"/>
</dbReference>
<reference evidence="6" key="1">
    <citation type="submission" date="2020-04" db="EMBL/GenBank/DDBJ databases">
        <title>Deep metagenomics examines the oral microbiome during advanced dental caries in children, revealing novel taxa and co-occurrences with host molecules.</title>
        <authorList>
            <person name="Baker J.L."/>
            <person name="Morton J.T."/>
            <person name="Dinis M."/>
            <person name="Alvarez R."/>
            <person name="Tran N.C."/>
            <person name="Knight R."/>
            <person name="Edlund A."/>
        </authorList>
    </citation>
    <scope>NUCLEOTIDE SEQUENCE</scope>
    <source>
        <strain evidence="6">JCVI_32_bin.24</strain>
    </source>
</reference>
<feature type="domain" description="NarX-like N-terminal" evidence="5">
    <location>
        <begin position="29"/>
        <end position="117"/>
    </location>
</feature>
<keyword evidence="4" id="KW-0472">Membrane</keyword>
<evidence type="ECO:0000256" key="2">
    <source>
        <dbReference type="ARBA" id="ARBA00022692"/>
    </source>
</evidence>
<dbReference type="GO" id="GO:0016020">
    <property type="term" value="C:membrane"/>
    <property type="evidence" value="ECO:0007669"/>
    <property type="project" value="UniProtKB-SubCell"/>
</dbReference>
<organism evidence="6 7">
    <name type="scientific">Dechloromonas agitata</name>
    <dbReference type="NCBI Taxonomy" id="73030"/>
    <lineage>
        <taxon>Bacteria</taxon>
        <taxon>Pseudomonadati</taxon>
        <taxon>Pseudomonadota</taxon>
        <taxon>Betaproteobacteria</taxon>
        <taxon>Rhodocyclales</taxon>
        <taxon>Azonexaceae</taxon>
        <taxon>Dechloromonas</taxon>
    </lineage>
</organism>
<keyword evidence="3" id="KW-1133">Transmembrane helix</keyword>
<evidence type="ECO:0000259" key="5">
    <source>
        <dbReference type="Pfam" id="PF13675"/>
    </source>
</evidence>
<feature type="domain" description="NarX-like N-terminal" evidence="5">
    <location>
        <begin position="149"/>
        <end position="242"/>
    </location>
</feature>
<evidence type="ECO:0000256" key="4">
    <source>
        <dbReference type="ARBA" id="ARBA00023136"/>
    </source>
</evidence>
<name>A0A930G1Z5_9RHOO</name>
<protein>
    <submittedName>
        <fullName evidence="6">Type IV pili methyl-accepting chemotaxis transducer N-terminal domain-containing protein</fullName>
    </submittedName>
</protein>
<proteinExistence type="predicted"/>